<comment type="function">
    <text evidence="5">Methylates the class 1 translation termination release factors RF1/PrfA and RF2/PrfB on the glutamine residue of the universally conserved GGQ motif.</text>
</comment>
<dbReference type="InterPro" id="IPR004556">
    <property type="entry name" value="HemK-like"/>
</dbReference>
<dbReference type="RefSeq" id="WP_062768163.1">
    <property type="nucleotide sequence ID" value="NZ_CP121027.1"/>
</dbReference>
<evidence type="ECO:0000256" key="3">
    <source>
        <dbReference type="ARBA" id="ARBA00022691"/>
    </source>
</evidence>
<dbReference type="Gene3D" id="1.10.8.10">
    <property type="entry name" value="DNA helicase RuvA subunit, C-terminal domain"/>
    <property type="match status" value="1"/>
</dbReference>
<evidence type="ECO:0000259" key="6">
    <source>
        <dbReference type="Pfam" id="PF05175"/>
    </source>
</evidence>
<dbReference type="NCBIfam" id="TIGR03534">
    <property type="entry name" value="RF_mod_PrmC"/>
    <property type="match status" value="1"/>
</dbReference>
<dbReference type="PANTHER" id="PTHR18895:SF74">
    <property type="entry name" value="MTRF1L RELEASE FACTOR GLUTAMINE METHYLTRANSFERASE"/>
    <property type="match status" value="1"/>
</dbReference>
<feature type="domain" description="Release factor glutamine methyltransferase N-terminal" evidence="7">
    <location>
        <begin position="12"/>
        <end position="81"/>
    </location>
</feature>
<keyword evidence="1 5" id="KW-0489">Methyltransferase</keyword>
<dbReference type="Pfam" id="PF05175">
    <property type="entry name" value="MTS"/>
    <property type="match status" value="1"/>
</dbReference>
<evidence type="ECO:0000256" key="4">
    <source>
        <dbReference type="ARBA" id="ARBA00048391"/>
    </source>
</evidence>
<dbReference type="PROSITE" id="PS00092">
    <property type="entry name" value="N6_MTASE"/>
    <property type="match status" value="1"/>
</dbReference>
<dbReference type="InterPro" id="IPR007848">
    <property type="entry name" value="Small_mtfrase_dom"/>
</dbReference>
<dbReference type="GO" id="GO:0003676">
    <property type="term" value="F:nucleic acid binding"/>
    <property type="evidence" value="ECO:0007669"/>
    <property type="project" value="InterPro"/>
</dbReference>
<keyword evidence="3 5" id="KW-0949">S-adenosyl-L-methionine</keyword>
<protein>
    <recommendedName>
        <fullName evidence="5">Release factor glutamine methyltransferase</fullName>
        <shortName evidence="5">RF MTase</shortName>
        <ecNumber evidence="5">2.1.1.297</ecNumber>
    </recommendedName>
    <alternativeName>
        <fullName evidence="5">N5-glutamine methyltransferase PrmC</fullName>
    </alternativeName>
    <alternativeName>
        <fullName evidence="5">Protein-(glutamine-N5) MTase PrmC</fullName>
    </alternativeName>
    <alternativeName>
        <fullName evidence="5">Protein-glutamine N-methyltransferase PrmC</fullName>
    </alternativeName>
</protein>
<comment type="caution">
    <text evidence="8">The sequence shown here is derived from an EMBL/GenBank/DDBJ whole genome shotgun (WGS) entry which is preliminary data.</text>
</comment>
<evidence type="ECO:0000259" key="7">
    <source>
        <dbReference type="Pfam" id="PF17827"/>
    </source>
</evidence>
<organism evidence="8 9">
    <name type="scientific">Tistrella mobilis</name>
    <dbReference type="NCBI Taxonomy" id="171437"/>
    <lineage>
        <taxon>Bacteria</taxon>
        <taxon>Pseudomonadati</taxon>
        <taxon>Pseudomonadota</taxon>
        <taxon>Alphaproteobacteria</taxon>
        <taxon>Geminicoccales</taxon>
        <taxon>Geminicoccaceae</taxon>
        <taxon>Tistrella</taxon>
    </lineage>
</organism>
<name>A0A162K453_9PROT</name>
<evidence type="ECO:0000256" key="1">
    <source>
        <dbReference type="ARBA" id="ARBA00022603"/>
    </source>
</evidence>
<comment type="catalytic activity">
    <reaction evidence="4 5">
        <text>L-glutaminyl-[peptide chain release factor] + S-adenosyl-L-methionine = N(5)-methyl-L-glutaminyl-[peptide chain release factor] + S-adenosyl-L-homocysteine + H(+)</text>
        <dbReference type="Rhea" id="RHEA:42896"/>
        <dbReference type="Rhea" id="RHEA-COMP:10271"/>
        <dbReference type="Rhea" id="RHEA-COMP:10272"/>
        <dbReference type="ChEBI" id="CHEBI:15378"/>
        <dbReference type="ChEBI" id="CHEBI:30011"/>
        <dbReference type="ChEBI" id="CHEBI:57856"/>
        <dbReference type="ChEBI" id="CHEBI:59789"/>
        <dbReference type="ChEBI" id="CHEBI:61891"/>
        <dbReference type="EC" id="2.1.1.297"/>
    </reaction>
</comment>
<feature type="binding site" evidence="5">
    <location>
        <position position="182"/>
    </location>
    <ligand>
        <name>S-adenosyl-L-methionine</name>
        <dbReference type="ChEBI" id="CHEBI:59789"/>
    </ligand>
</feature>
<evidence type="ECO:0000313" key="9">
    <source>
        <dbReference type="Proteomes" id="UP000075787"/>
    </source>
</evidence>
<keyword evidence="2 5" id="KW-0808">Transferase</keyword>
<dbReference type="Pfam" id="PF17827">
    <property type="entry name" value="PrmC_N"/>
    <property type="match status" value="1"/>
</dbReference>
<dbReference type="Gene3D" id="3.40.50.150">
    <property type="entry name" value="Vaccinia Virus protein VP39"/>
    <property type="match status" value="1"/>
</dbReference>
<dbReference type="PANTHER" id="PTHR18895">
    <property type="entry name" value="HEMK METHYLTRANSFERASE"/>
    <property type="match status" value="1"/>
</dbReference>
<dbReference type="GO" id="GO:0032259">
    <property type="term" value="P:methylation"/>
    <property type="evidence" value="ECO:0007669"/>
    <property type="project" value="UniProtKB-KW"/>
</dbReference>
<dbReference type="InterPro" id="IPR002052">
    <property type="entry name" value="DNA_methylase_N6_adenine_CS"/>
</dbReference>
<feature type="binding site" evidence="5">
    <location>
        <position position="200"/>
    </location>
    <ligand>
        <name>S-adenosyl-L-methionine</name>
        <dbReference type="ChEBI" id="CHEBI:59789"/>
    </ligand>
</feature>
<dbReference type="NCBIfam" id="TIGR00536">
    <property type="entry name" value="hemK_fam"/>
    <property type="match status" value="1"/>
</dbReference>
<dbReference type="EMBL" id="LPZR01000198">
    <property type="protein sequence ID" value="KYO50446.1"/>
    <property type="molecule type" value="Genomic_DNA"/>
</dbReference>
<sequence>MSPAGGGDADALRRMLTARLADVAGADAGLEARMIVERVTGLDAAGLLTRGDQPVSPDARAAAEAMLARRLAREPLSQILGTRGFWTIDLDVTADVLTPRPDTETLIEAVLDFVDADGRGRGQPWRILDLGTGSGCLPAALLSELPEAQAVAVDRSEAAARVARGNLARIAPGRAAVVVGDWATALSAAPGHVFDLIVSNPPYIPTSEIRALDPEVARHEPHLALDGGDDGLEAYRVLAPVIARLLHPEGLACVEVGRGQARDVERLFGDLGLTTSVRNDLGRIGRCVTARHAGAVAP</sequence>
<evidence type="ECO:0000313" key="8">
    <source>
        <dbReference type="EMBL" id="KYO50446.1"/>
    </source>
</evidence>
<feature type="binding site" evidence="5">
    <location>
        <begin position="131"/>
        <end position="135"/>
    </location>
    <ligand>
        <name>S-adenosyl-L-methionine</name>
        <dbReference type="ChEBI" id="CHEBI:59789"/>
    </ligand>
</feature>
<dbReference type="CDD" id="cd02440">
    <property type="entry name" value="AdoMet_MTases"/>
    <property type="match status" value="1"/>
</dbReference>
<dbReference type="SUPFAM" id="SSF53335">
    <property type="entry name" value="S-adenosyl-L-methionine-dependent methyltransferases"/>
    <property type="match status" value="1"/>
</dbReference>
<feature type="binding site" evidence="5">
    <location>
        <begin position="200"/>
        <end position="203"/>
    </location>
    <ligand>
        <name>substrate</name>
    </ligand>
</feature>
<dbReference type="GeneID" id="97240194"/>
<dbReference type="EC" id="2.1.1.297" evidence="5"/>
<comment type="similarity">
    <text evidence="5">Belongs to the protein N5-glutamine methyltransferase family. PrmC subfamily.</text>
</comment>
<dbReference type="GO" id="GO:0102559">
    <property type="term" value="F:peptide chain release factor N(5)-glutamine methyltransferase activity"/>
    <property type="evidence" value="ECO:0007669"/>
    <property type="project" value="UniProtKB-EC"/>
</dbReference>
<dbReference type="HAMAP" id="MF_02126">
    <property type="entry name" value="RF_methyltr_PrmC"/>
    <property type="match status" value="1"/>
</dbReference>
<reference evidence="8 9" key="1">
    <citation type="submission" date="2015-12" db="EMBL/GenBank/DDBJ databases">
        <title>Genome sequence of Tistrella mobilis MCCC 1A02139.</title>
        <authorList>
            <person name="Lu L."/>
            <person name="Lai Q."/>
            <person name="Shao Z."/>
            <person name="Qian P."/>
        </authorList>
    </citation>
    <scope>NUCLEOTIDE SEQUENCE [LARGE SCALE GENOMIC DNA]</scope>
    <source>
        <strain evidence="8 9">MCCC 1A02139</strain>
    </source>
</reference>
<dbReference type="InterPro" id="IPR050320">
    <property type="entry name" value="N5-glutamine_MTase"/>
</dbReference>
<dbReference type="Proteomes" id="UP000075787">
    <property type="component" value="Unassembled WGS sequence"/>
</dbReference>
<dbReference type="InterPro" id="IPR040758">
    <property type="entry name" value="PrmC_N"/>
</dbReference>
<proteinExistence type="inferred from homology"/>
<feature type="binding site" evidence="5">
    <location>
        <position position="154"/>
    </location>
    <ligand>
        <name>S-adenosyl-L-methionine</name>
        <dbReference type="ChEBI" id="CHEBI:59789"/>
    </ligand>
</feature>
<dbReference type="InterPro" id="IPR019874">
    <property type="entry name" value="RF_methyltr_PrmC"/>
</dbReference>
<feature type="domain" description="Methyltransferase small" evidence="6">
    <location>
        <begin position="126"/>
        <end position="204"/>
    </location>
</feature>
<accession>A0A162K453</accession>
<evidence type="ECO:0000256" key="5">
    <source>
        <dbReference type="HAMAP-Rule" id="MF_02126"/>
    </source>
</evidence>
<evidence type="ECO:0000256" key="2">
    <source>
        <dbReference type="ARBA" id="ARBA00022679"/>
    </source>
</evidence>
<gene>
    <name evidence="5" type="primary">prmC</name>
    <name evidence="8" type="ORF">AUP44_13130</name>
</gene>
<dbReference type="InterPro" id="IPR029063">
    <property type="entry name" value="SAM-dependent_MTases_sf"/>
</dbReference>
<dbReference type="AlphaFoldDB" id="A0A162K453"/>